<protein>
    <submittedName>
        <fullName evidence="8">Sigma-70 family RNA polymerase sigma factor</fullName>
    </submittedName>
</protein>
<evidence type="ECO:0000256" key="2">
    <source>
        <dbReference type="ARBA" id="ARBA00023015"/>
    </source>
</evidence>
<dbReference type="InterPro" id="IPR013249">
    <property type="entry name" value="RNA_pol_sigma70_r4_t2"/>
</dbReference>
<proteinExistence type="inferred from homology"/>
<evidence type="ECO:0000256" key="4">
    <source>
        <dbReference type="ARBA" id="ARBA00023125"/>
    </source>
</evidence>
<keyword evidence="2" id="KW-0805">Transcription regulation</keyword>
<name>A0A6L6X8N2_9ACTN</name>
<dbReference type="Pfam" id="PF08281">
    <property type="entry name" value="Sigma70_r4_2"/>
    <property type="match status" value="1"/>
</dbReference>
<organism evidence="8 9">
    <name type="scientific">Streptomyces typhae</name>
    <dbReference type="NCBI Taxonomy" id="2681492"/>
    <lineage>
        <taxon>Bacteria</taxon>
        <taxon>Bacillati</taxon>
        <taxon>Actinomycetota</taxon>
        <taxon>Actinomycetes</taxon>
        <taxon>Kitasatosporales</taxon>
        <taxon>Streptomycetaceae</taxon>
        <taxon>Streptomyces</taxon>
    </lineage>
</organism>
<evidence type="ECO:0000256" key="1">
    <source>
        <dbReference type="ARBA" id="ARBA00010641"/>
    </source>
</evidence>
<evidence type="ECO:0000256" key="6">
    <source>
        <dbReference type="SAM" id="MobiDB-lite"/>
    </source>
</evidence>
<dbReference type="GO" id="GO:0006352">
    <property type="term" value="P:DNA-templated transcription initiation"/>
    <property type="evidence" value="ECO:0007669"/>
    <property type="project" value="InterPro"/>
</dbReference>
<dbReference type="InterPro" id="IPR039425">
    <property type="entry name" value="RNA_pol_sigma-70-like"/>
</dbReference>
<evidence type="ECO:0000256" key="3">
    <source>
        <dbReference type="ARBA" id="ARBA00023082"/>
    </source>
</evidence>
<dbReference type="AlphaFoldDB" id="A0A6L6X8N2"/>
<comment type="caution">
    <text evidence="8">The sequence shown here is derived from an EMBL/GenBank/DDBJ whole genome shotgun (WGS) entry which is preliminary data.</text>
</comment>
<feature type="region of interest" description="Disordered" evidence="6">
    <location>
        <begin position="185"/>
        <end position="206"/>
    </location>
</feature>
<reference evidence="8 9" key="1">
    <citation type="submission" date="2019-11" db="EMBL/GenBank/DDBJ databases">
        <title>Streptomyces typhae sp. nov., a novel endophytic actinomycete isolated from the root of cattail pollen (Typha angustifolia L.).</title>
        <authorList>
            <person name="Peng C."/>
        </authorList>
    </citation>
    <scope>NUCLEOTIDE SEQUENCE [LARGE SCALE GENOMIC DNA]</scope>
    <source>
        <strain evidence="9">p1417</strain>
    </source>
</reference>
<sequence length="206" mass="23342">MTDAFGIPLRDGPDTPSALRTGLPIDFEGFYLGQQEFFHAFAELHLGHRSAAELVVHDVCLEILATWDDLLTEADLDQRAMSVLSRHVSGRLAQERRPPAFVINAPIFRNLAAIRAEMELAPSNAGLYEAMLELPTRQYNAIVLRYVLNYPVTRIARYMGLDSRTVDYHIRKGRERLRVLLQLPTDGDRRKKAAPTKKNTEENKGE</sequence>
<dbReference type="GO" id="GO:0003677">
    <property type="term" value="F:DNA binding"/>
    <property type="evidence" value="ECO:0007669"/>
    <property type="project" value="UniProtKB-KW"/>
</dbReference>
<evidence type="ECO:0000313" key="8">
    <source>
        <dbReference type="EMBL" id="MVO90214.1"/>
    </source>
</evidence>
<dbReference type="Gene3D" id="1.10.10.10">
    <property type="entry name" value="Winged helix-like DNA-binding domain superfamily/Winged helix DNA-binding domain"/>
    <property type="match status" value="1"/>
</dbReference>
<dbReference type="Proteomes" id="UP000483802">
    <property type="component" value="Unassembled WGS sequence"/>
</dbReference>
<comment type="similarity">
    <text evidence="1">Belongs to the sigma-70 factor family. ECF subfamily.</text>
</comment>
<keyword evidence="5" id="KW-0804">Transcription</keyword>
<dbReference type="GO" id="GO:0016987">
    <property type="term" value="F:sigma factor activity"/>
    <property type="evidence" value="ECO:0007669"/>
    <property type="project" value="UniProtKB-KW"/>
</dbReference>
<dbReference type="SUPFAM" id="SSF88659">
    <property type="entry name" value="Sigma3 and sigma4 domains of RNA polymerase sigma factors"/>
    <property type="match status" value="1"/>
</dbReference>
<evidence type="ECO:0000259" key="7">
    <source>
        <dbReference type="Pfam" id="PF08281"/>
    </source>
</evidence>
<dbReference type="PANTHER" id="PTHR43133:SF8">
    <property type="entry name" value="RNA POLYMERASE SIGMA FACTOR HI_1459-RELATED"/>
    <property type="match status" value="1"/>
</dbReference>
<accession>A0A6L6X8N2</accession>
<keyword evidence="9" id="KW-1185">Reference proteome</keyword>
<evidence type="ECO:0000313" key="9">
    <source>
        <dbReference type="Proteomes" id="UP000483802"/>
    </source>
</evidence>
<gene>
    <name evidence="8" type="ORF">GPA10_37060</name>
</gene>
<dbReference type="PANTHER" id="PTHR43133">
    <property type="entry name" value="RNA POLYMERASE ECF-TYPE SIGMA FACTO"/>
    <property type="match status" value="1"/>
</dbReference>
<feature type="domain" description="RNA polymerase sigma factor 70 region 4 type 2" evidence="7">
    <location>
        <begin position="127"/>
        <end position="177"/>
    </location>
</feature>
<keyword evidence="4" id="KW-0238">DNA-binding</keyword>
<evidence type="ECO:0000256" key="5">
    <source>
        <dbReference type="ARBA" id="ARBA00023163"/>
    </source>
</evidence>
<keyword evidence="3" id="KW-0731">Sigma factor</keyword>
<dbReference type="InterPro" id="IPR036388">
    <property type="entry name" value="WH-like_DNA-bd_sf"/>
</dbReference>
<dbReference type="EMBL" id="WPNZ01000031">
    <property type="protein sequence ID" value="MVO90214.1"/>
    <property type="molecule type" value="Genomic_DNA"/>
</dbReference>
<dbReference type="InterPro" id="IPR013324">
    <property type="entry name" value="RNA_pol_sigma_r3/r4-like"/>
</dbReference>